<accession>A0A1R1ECA4</accession>
<feature type="domain" description="Response regulatory" evidence="11">
    <location>
        <begin position="4"/>
        <end position="120"/>
    </location>
</feature>
<proteinExistence type="predicted"/>
<feature type="domain" description="HTH araC/xylS-type" evidence="10">
    <location>
        <begin position="412"/>
        <end position="510"/>
    </location>
</feature>
<evidence type="ECO:0000256" key="6">
    <source>
        <dbReference type="ARBA" id="ARBA00023125"/>
    </source>
</evidence>
<keyword evidence="13" id="KW-1185">Reference proteome</keyword>
<dbReference type="SMART" id="SM00448">
    <property type="entry name" value="REC"/>
    <property type="match status" value="1"/>
</dbReference>
<evidence type="ECO:0000256" key="7">
    <source>
        <dbReference type="ARBA" id="ARBA00023163"/>
    </source>
</evidence>
<dbReference type="EMBL" id="MRTP01000014">
    <property type="protein sequence ID" value="OMF49448.1"/>
    <property type="molecule type" value="Genomic_DNA"/>
</dbReference>
<evidence type="ECO:0000313" key="13">
    <source>
        <dbReference type="Proteomes" id="UP000187172"/>
    </source>
</evidence>
<dbReference type="InterPro" id="IPR018062">
    <property type="entry name" value="HTH_AraC-typ_CS"/>
</dbReference>
<evidence type="ECO:0008006" key="14">
    <source>
        <dbReference type="Google" id="ProtNLM"/>
    </source>
</evidence>
<gene>
    <name evidence="12" type="ORF">BK138_30115</name>
</gene>
<comment type="subcellular location">
    <subcellularLocation>
        <location evidence="1">Cytoplasm</location>
    </subcellularLocation>
</comment>
<organism evidence="12 13">
    <name type="scientific">Paenibacillus rhizosphaerae</name>
    <dbReference type="NCBI Taxonomy" id="297318"/>
    <lineage>
        <taxon>Bacteria</taxon>
        <taxon>Bacillati</taxon>
        <taxon>Bacillota</taxon>
        <taxon>Bacilli</taxon>
        <taxon>Bacillales</taxon>
        <taxon>Paenibacillaceae</taxon>
        <taxon>Paenibacillus</taxon>
    </lineage>
</organism>
<evidence type="ECO:0000256" key="8">
    <source>
        <dbReference type="PROSITE-ProRule" id="PRU00169"/>
    </source>
</evidence>
<evidence type="ECO:0000256" key="5">
    <source>
        <dbReference type="ARBA" id="ARBA00023015"/>
    </source>
</evidence>
<dbReference type="SUPFAM" id="SSF52172">
    <property type="entry name" value="CheY-like"/>
    <property type="match status" value="1"/>
</dbReference>
<dbReference type="Gene3D" id="1.10.10.60">
    <property type="entry name" value="Homeodomain-like"/>
    <property type="match status" value="2"/>
</dbReference>
<keyword evidence="2" id="KW-0963">Cytoplasm</keyword>
<dbReference type="Proteomes" id="UP000187172">
    <property type="component" value="Unassembled WGS sequence"/>
</dbReference>
<dbReference type="GO" id="GO:0000160">
    <property type="term" value="P:phosphorelay signal transduction system"/>
    <property type="evidence" value="ECO:0007669"/>
    <property type="project" value="UniProtKB-KW"/>
</dbReference>
<dbReference type="SMART" id="SM00342">
    <property type="entry name" value="HTH_ARAC"/>
    <property type="match status" value="1"/>
</dbReference>
<evidence type="ECO:0000259" key="10">
    <source>
        <dbReference type="PROSITE" id="PS01124"/>
    </source>
</evidence>
<sequence>MPYKILIVDDERMARDGLRMMVNTLKEWVWAGEATNGVTALEKIKLHKPDLILLDIRMPEMDGLSLLGKIREMGLDTLVVFLTGHPDFEYAQKAIRYGAFDYLLKPMRAPDIIEIIKKAEIHLDEASHVKQEYEESLRMAKDYERELLERNMREVIYGGRLDELSISNLSMFSDCDRLAVASILLDSYNNSLRGPCENILRNELQMEYASPFLVLQDGLSEWTILLGERSVRTPSIELNQLFDKIGLELCAAGIVNWRIGIGQKIQFAQASKSYEQSKFAAYFASTDKKIVFYEKLTDTDATLLLIPIDLEYAIIQHVREGNPDEAIRVFDKVADHYSKMTIRELEKHAVHFLIQLQNGNERLDDGNTLLDYVVDGDSENISTIIMRLRQVVKDYAERTRSYLNIQMNHVIQRVIRIIHEKYAANIKLGEIAEVLGVNPSYLSTLFKQETGVSFSDYLSRYRIERAKLFLKEANLKIYEVAQRVGYTDGRHFSQMFRRSQGLTPLEYRNRNGIFTEHDELINE</sequence>
<dbReference type="PROSITE" id="PS00041">
    <property type="entry name" value="HTH_ARAC_FAMILY_1"/>
    <property type="match status" value="1"/>
</dbReference>
<evidence type="ECO:0000256" key="3">
    <source>
        <dbReference type="ARBA" id="ARBA00022553"/>
    </source>
</evidence>
<dbReference type="InterPro" id="IPR018060">
    <property type="entry name" value="HTH_AraC"/>
</dbReference>
<evidence type="ECO:0000256" key="4">
    <source>
        <dbReference type="ARBA" id="ARBA00023012"/>
    </source>
</evidence>
<evidence type="ECO:0000259" key="11">
    <source>
        <dbReference type="PROSITE" id="PS50110"/>
    </source>
</evidence>
<evidence type="ECO:0000256" key="9">
    <source>
        <dbReference type="SAM" id="Coils"/>
    </source>
</evidence>
<dbReference type="InterPro" id="IPR001789">
    <property type="entry name" value="Sig_transdc_resp-reg_receiver"/>
</dbReference>
<dbReference type="PANTHER" id="PTHR42713:SF3">
    <property type="entry name" value="TRANSCRIPTIONAL REGULATORY PROTEIN HPTR"/>
    <property type="match status" value="1"/>
</dbReference>
<dbReference type="RefSeq" id="WP_076175396.1">
    <property type="nucleotide sequence ID" value="NZ_MRTP01000014.1"/>
</dbReference>
<dbReference type="PRINTS" id="PR00032">
    <property type="entry name" value="HTHARAC"/>
</dbReference>
<evidence type="ECO:0000256" key="2">
    <source>
        <dbReference type="ARBA" id="ARBA00022490"/>
    </source>
</evidence>
<evidence type="ECO:0000313" key="12">
    <source>
        <dbReference type="EMBL" id="OMF49448.1"/>
    </source>
</evidence>
<dbReference type="Pfam" id="PF12833">
    <property type="entry name" value="HTH_18"/>
    <property type="match status" value="1"/>
</dbReference>
<feature type="modified residue" description="4-aspartylphosphate" evidence="8">
    <location>
        <position position="55"/>
    </location>
</feature>
<keyword evidence="7" id="KW-0804">Transcription</keyword>
<dbReference type="PANTHER" id="PTHR42713">
    <property type="entry name" value="HISTIDINE KINASE-RELATED"/>
    <property type="match status" value="1"/>
</dbReference>
<dbReference type="InterPro" id="IPR011006">
    <property type="entry name" value="CheY-like_superfamily"/>
</dbReference>
<keyword evidence="4" id="KW-0902">Two-component regulatory system</keyword>
<protein>
    <recommendedName>
        <fullName evidence="14">DNA-binding response regulator</fullName>
    </recommendedName>
</protein>
<dbReference type="PROSITE" id="PS01124">
    <property type="entry name" value="HTH_ARAC_FAMILY_2"/>
    <property type="match status" value="1"/>
</dbReference>
<reference evidence="12 13" key="1">
    <citation type="submission" date="2016-11" db="EMBL/GenBank/DDBJ databases">
        <title>Paenibacillus species isolates.</title>
        <authorList>
            <person name="Beno S.M."/>
        </authorList>
    </citation>
    <scope>NUCLEOTIDE SEQUENCE [LARGE SCALE GENOMIC DNA]</scope>
    <source>
        <strain evidence="12 13">FSL R5-0378</strain>
    </source>
</reference>
<name>A0A1R1ECA4_9BACL</name>
<keyword evidence="5" id="KW-0805">Transcription regulation</keyword>
<keyword evidence="6" id="KW-0238">DNA-binding</keyword>
<comment type="caution">
    <text evidence="12">The sequence shown here is derived from an EMBL/GenBank/DDBJ whole genome shotgun (WGS) entry which is preliminary data.</text>
</comment>
<dbReference type="STRING" id="297318.BK138_30115"/>
<dbReference type="SUPFAM" id="SSF46689">
    <property type="entry name" value="Homeodomain-like"/>
    <property type="match status" value="2"/>
</dbReference>
<dbReference type="InterPro" id="IPR009057">
    <property type="entry name" value="Homeodomain-like_sf"/>
</dbReference>
<dbReference type="GO" id="GO:0005737">
    <property type="term" value="C:cytoplasm"/>
    <property type="evidence" value="ECO:0007669"/>
    <property type="project" value="UniProtKB-SubCell"/>
</dbReference>
<evidence type="ECO:0000256" key="1">
    <source>
        <dbReference type="ARBA" id="ARBA00004496"/>
    </source>
</evidence>
<dbReference type="Gene3D" id="3.40.50.2300">
    <property type="match status" value="1"/>
</dbReference>
<dbReference type="CDD" id="cd17536">
    <property type="entry name" value="REC_YesN-like"/>
    <property type="match status" value="1"/>
</dbReference>
<feature type="coiled-coil region" evidence="9">
    <location>
        <begin position="116"/>
        <end position="146"/>
    </location>
</feature>
<dbReference type="PROSITE" id="PS50110">
    <property type="entry name" value="RESPONSE_REGULATORY"/>
    <property type="match status" value="1"/>
</dbReference>
<dbReference type="InterPro" id="IPR020449">
    <property type="entry name" value="Tscrpt_reg_AraC-type_HTH"/>
</dbReference>
<dbReference type="InterPro" id="IPR051552">
    <property type="entry name" value="HptR"/>
</dbReference>
<dbReference type="GO" id="GO:0043565">
    <property type="term" value="F:sequence-specific DNA binding"/>
    <property type="evidence" value="ECO:0007669"/>
    <property type="project" value="InterPro"/>
</dbReference>
<dbReference type="Pfam" id="PF00072">
    <property type="entry name" value="Response_reg"/>
    <property type="match status" value="1"/>
</dbReference>
<dbReference type="AlphaFoldDB" id="A0A1R1ECA4"/>
<dbReference type="GO" id="GO:0003700">
    <property type="term" value="F:DNA-binding transcription factor activity"/>
    <property type="evidence" value="ECO:0007669"/>
    <property type="project" value="InterPro"/>
</dbReference>
<keyword evidence="3 8" id="KW-0597">Phosphoprotein</keyword>
<keyword evidence="9" id="KW-0175">Coiled coil</keyword>